<evidence type="ECO:0000313" key="2">
    <source>
        <dbReference type="EMBL" id="QTE50989.1"/>
    </source>
</evidence>
<accession>A0ABX7UDY0</accession>
<proteinExistence type="predicted"/>
<feature type="region of interest" description="Disordered" evidence="1">
    <location>
        <begin position="1"/>
        <end position="22"/>
    </location>
</feature>
<reference evidence="2 3" key="1">
    <citation type="submission" date="2021-03" db="EMBL/GenBank/DDBJ databases">
        <title>Mucilaginibacter strains isolated from gold and copper mining confer multi heavy-metal resistance.</title>
        <authorList>
            <person name="Li Y."/>
        </authorList>
    </citation>
    <scope>NUCLEOTIDE SEQUENCE [LARGE SCALE GENOMIC DNA]</scope>
    <source>
        <strain evidence="2 3">P2-4</strain>
    </source>
</reference>
<dbReference type="EMBL" id="CP071880">
    <property type="protein sequence ID" value="QTE50989.1"/>
    <property type="molecule type" value="Genomic_DNA"/>
</dbReference>
<feature type="compositionally biased region" description="Polar residues" evidence="1">
    <location>
        <begin position="12"/>
        <end position="22"/>
    </location>
</feature>
<evidence type="ECO:0000313" key="3">
    <source>
        <dbReference type="Proteomes" id="UP000663940"/>
    </source>
</evidence>
<dbReference type="RefSeq" id="WP_167516271.1">
    <property type="nucleotide sequence ID" value="NZ_CP043451.1"/>
</dbReference>
<protein>
    <submittedName>
        <fullName evidence="2">Uncharacterized protein</fullName>
    </submittedName>
</protein>
<evidence type="ECO:0000256" key="1">
    <source>
        <dbReference type="SAM" id="MobiDB-lite"/>
    </source>
</evidence>
<sequence length="48" mass="5262">MEHILDNPVLSEPTTGNSSMGTGTEAAKYYLPVVSPFARVQDYTPDNF</sequence>
<dbReference type="Proteomes" id="UP000663940">
    <property type="component" value="Chromosome"/>
</dbReference>
<gene>
    <name evidence="2" type="ORF">J3L21_03155</name>
</gene>
<organism evidence="2 3">
    <name type="scientific">Mucilaginibacter rubeus</name>
    <dbReference type="NCBI Taxonomy" id="2027860"/>
    <lineage>
        <taxon>Bacteria</taxon>
        <taxon>Pseudomonadati</taxon>
        <taxon>Bacteroidota</taxon>
        <taxon>Sphingobacteriia</taxon>
        <taxon>Sphingobacteriales</taxon>
        <taxon>Sphingobacteriaceae</taxon>
        <taxon>Mucilaginibacter</taxon>
    </lineage>
</organism>
<name>A0ABX7UDY0_9SPHI</name>
<keyword evidence="3" id="KW-1185">Reference proteome</keyword>